<dbReference type="InterPro" id="IPR013094">
    <property type="entry name" value="AB_hydrolase_3"/>
</dbReference>
<dbReference type="SUPFAM" id="SSF53474">
    <property type="entry name" value="alpha/beta-Hydrolases"/>
    <property type="match status" value="1"/>
</dbReference>
<dbReference type="InterPro" id="IPR050466">
    <property type="entry name" value="Carboxylest/Gibb_receptor"/>
</dbReference>
<accession>A0A2G9HCQ7</accession>
<evidence type="ECO:0000313" key="5">
    <source>
        <dbReference type="Proteomes" id="UP000231279"/>
    </source>
</evidence>
<evidence type="ECO:0000313" key="4">
    <source>
        <dbReference type="EMBL" id="PIN15301.1"/>
    </source>
</evidence>
<evidence type="ECO:0000256" key="1">
    <source>
        <dbReference type="ARBA" id="ARBA00010515"/>
    </source>
</evidence>
<dbReference type="PANTHER" id="PTHR23024:SF467">
    <property type="entry name" value="CARBOXYLESTERASE 12-RELATED"/>
    <property type="match status" value="1"/>
</dbReference>
<proteinExistence type="inferred from homology"/>
<dbReference type="GO" id="GO:0106435">
    <property type="term" value="F:carboxylesterase activity"/>
    <property type="evidence" value="ECO:0007669"/>
    <property type="project" value="UniProtKB-EC"/>
</dbReference>
<name>A0A2G9HCQ7_9LAMI</name>
<dbReference type="Proteomes" id="UP000231279">
    <property type="component" value="Unassembled WGS sequence"/>
</dbReference>
<feature type="signal peptide" evidence="2">
    <location>
        <begin position="1"/>
        <end position="18"/>
    </location>
</feature>
<comment type="caution">
    <text evidence="4">The sequence shown here is derived from an EMBL/GenBank/DDBJ whole genome shotgun (WGS) entry which is preliminary data.</text>
</comment>
<gene>
    <name evidence="4" type="ORF">CDL12_12067</name>
</gene>
<dbReference type="AlphaFoldDB" id="A0A2G9HCQ7"/>
<evidence type="ECO:0000259" key="3">
    <source>
        <dbReference type="Pfam" id="PF07859"/>
    </source>
</evidence>
<keyword evidence="5" id="KW-1185">Reference proteome</keyword>
<comment type="similarity">
    <text evidence="1">Belongs to the 'GDXG' lipolytic enzyme family.</text>
</comment>
<feature type="chain" id="PRO_5013708427" evidence="2">
    <location>
        <begin position="19"/>
        <end position="336"/>
    </location>
</feature>
<dbReference type="EMBL" id="NKXS01002104">
    <property type="protein sequence ID" value="PIN15301.1"/>
    <property type="molecule type" value="Genomic_DNA"/>
</dbReference>
<dbReference type="OrthoDB" id="408631at2759"/>
<dbReference type="EC" id="3.1.1.1" evidence="4"/>
<dbReference type="PANTHER" id="PTHR23024">
    <property type="entry name" value="ARYLACETAMIDE DEACETYLASE"/>
    <property type="match status" value="1"/>
</dbReference>
<dbReference type="InterPro" id="IPR029058">
    <property type="entry name" value="AB_hydrolase_fold"/>
</dbReference>
<organism evidence="4 5">
    <name type="scientific">Handroanthus impetiginosus</name>
    <dbReference type="NCBI Taxonomy" id="429701"/>
    <lineage>
        <taxon>Eukaryota</taxon>
        <taxon>Viridiplantae</taxon>
        <taxon>Streptophyta</taxon>
        <taxon>Embryophyta</taxon>
        <taxon>Tracheophyta</taxon>
        <taxon>Spermatophyta</taxon>
        <taxon>Magnoliopsida</taxon>
        <taxon>eudicotyledons</taxon>
        <taxon>Gunneridae</taxon>
        <taxon>Pentapetalae</taxon>
        <taxon>asterids</taxon>
        <taxon>lamiids</taxon>
        <taxon>Lamiales</taxon>
        <taxon>Bignoniaceae</taxon>
        <taxon>Crescentiina</taxon>
        <taxon>Tabebuia alliance</taxon>
        <taxon>Handroanthus</taxon>
    </lineage>
</organism>
<reference evidence="5" key="1">
    <citation type="journal article" date="2018" name="Gigascience">
        <title>Genome assembly of the Pink Ipe (Handroanthus impetiginosus, Bignoniaceae), a highly valued, ecologically keystone Neotropical timber forest tree.</title>
        <authorList>
            <person name="Silva-Junior O.B."/>
            <person name="Grattapaglia D."/>
            <person name="Novaes E."/>
            <person name="Collevatti R.G."/>
        </authorList>
    </citation>
    <scope>NUCLEOTIDE SEQUENCE [LARGE SCALE GENOMIC DNA]</scope>
    <source>
        <strain evidence="5">cv. UFG-1</strain>
    </source>
</reference>
<feature type="domain" description="Alpha/beta hydrolase fold-3" evidence="3">
    <location>
        <begin position="96"/>
        <end position="310"/>
    </location>
</feature>
<keyword evidence="4" id="KW-0378">Hydrolase</keyword>
<evidence type="ECO:0000256" key="2">
    <source>
        <dbReference type="SAM" id="SignalP"/>
    </source>
</evidence>
<keyword evidence="2" id="KW-0732">Signal</keyword>
<dbReference type="STRING" id="429701.A0A2G9HCQ7"/>
<sequence length="336" mass="37105">MSKTTSLFILFLLSHSLSTSILTASSSDILYDINPFIRVYKNGTIQRFIGTDIVPPSIDAKTGVQSKDIIINPQLNITARLYVPKDANPSFKIPLLVYFHGDGFFTESASSPSHHNHLNSVLAEANVVAVSVNYRLAPEYPLPIGYQDSWLALKWVFSCDEPWIKNYVAFGRVYVGGDSVGANIAHNMAVRVGLDETGGVLLNGLFLNCLHFWGKMPIGNEDSDSNIQVKNMMESIWIHAYPNLTGLDDPLLNPGLDPNLSRLGSKKVLVYVAGNDILNGRGWYYKEALSNSKWSGVVKIVQAQGEEHDFGVRFPNTPNAIELVKNFASFLNEGQV</sequence>
<dbReference type="Pfam" id="PF07859">
    <property type="entry name" value="Abhydrolase_3"/>
    <property type="match status" value="1"/>
</dbReference>
<dbReference type="Gene3D" id="3.40.50.1820">
    <property type="entry name" value="alpha/beta hydrolase"/>
    <property type="match status" value="1"/>
</dbReference>
<protein>
    <submittedName>
        <fullName evidence="4">Arylacetamide deacetylase</fullName>
        <ecNumber evidence="4">3.1.1.1</ecNumber>
    </submittedName>
</protein>